<dbReference type="WBParaSite" id="ACRNAN_scaffold1840.g18401.t1">
    <property type="protein sequence ID" value="ACRNAN_scaffold1840.g18401.t1"/>
    <property type="gene ID" value="ACRNAN_scaffold1840.g18401"/>
</dbReference>
<dbReference type="AlphaFoldDB" id="A0A914D646"/>
<proteinExistence type="predicted"/>
<feature type="transmembrane region" description="Helical" evidence="1">
    <location>
        <begin position="6"/>
        <end position="28"/>
    </location>
</feature>
<reference evidence="3" key="1">
    <citation type="submission" date="2022-11" db="UniProtKB">
        <authorList>
            <consortium name="WormBaseParasite"/>
        </authorList>
    </citation>
    <scope>IDENTIFICATION</scope>
</reference>
<evidence type="ECO:0000256" key="1">
    <source>
        <dbReference type="SAM" id="Phobius"/>
    </source>
</evidence>
<evidence type="ECO:0000313" key="2">
    <source>
        <dbReference type="Proteomes" id="UP000887540"/>
    </source>
</evidence>
<keyword evidence="1" id="KW-0472">Membrane</keyword>
<protein>
    <submittedName>
        <fullName evidence="3">Uncharacterized protein</fullName>
    </submittedName>
</protein>
<dbReference type="Proteomes" id="UP000887540">
    <property type="component" value="Unplaced"/>
</dbReference>
<keyword evidence="2" id="KW-1185">Reference proteome</keyword>
<dbReference type="PROSITE" id="PS51257">
    <property type="entry name" value="PROKAR_LIPOPROTEIN"/>
    <property type="match status" value="1"/>
</dbReference>
<keyword evidence="1" id="KW-1133">Transmembrane helix</keyword>
<accession>A0A914D646</accession>
<evidence type="ECO:0000313" key="3">
    <source>
        <dbReference type="WBParaSite" id="ACRNAN_scaffold1840.g18401.t1"/>
    </source>
</evidence>
<keyword evidence="1" id="KW-0812">Transmembrane</keyword>
<organism evidence="2 3">
    <name type="scientific">Acrobeloides nanus</name>
    <dbReference type="NCBI Taxonomy" id="290746"/>
    <lineage>
        <taxon>Eukaryota</taxon>
        <taxon>Metazoa</taxon>
        <taxon>Ecdysozoa</taxon>
        <taxon>Nematoda</taxon>
        <taxon>Chromadorea</taxon>
        <taxon>Rhabditida</taxon>
        <taxon>Tylenchina</taxon>
        <taxon>Cephalobomorpha</taxon>
        <taxon>Cephaloboidea</taxon>
        <taxon>Cephalobidae</taxon>
        <taxon>Acrobeloides</taxon>
    </lineage>
</organism>
<sequence length="69" mass="8356">MSKRWHMIAIILPIYVYVFGIIGAFIACNVERKNLRNESLKYDEEYDVFFQEYDLFTEMYKDCPAKYVL</sequence>
<name>A0A914D646_9BILA</name>